<dbReference type="KEGG" id="pnd:Pla175_08520"/>
<reference evidence="2 3" key="1">
    <citation type="submission" date="2019-02" db="EMBL/GenBank/DDBJ databases">
        <title>Deep-cultivation of Planctomycetes and their phenomic and genomic characterization uncovers novel biology.</title>
        <authorList>
            <person name="Wiegand S."/>
            <person name="Jogler M."/>
            <person name="Boedeker C."/>
            <person name="Pinto D."/>
            <person name="Vollmers J."/>
            <person name="Rivas-Marin E."/>
            <person name="Kohn T."/>
            <person name="Peeters S.H."/>
            <person name="Heuer A."/>
            <person name="Rast P."/>
            <person name="Oberbeckmann S."/>
            <person name="Bunk B."/>
            <person name="Jeske O."/>
            <person name="Meyerdierks A."/>
            <person name="Storesund J.E."/>
            <person name="Kallscheuer N."/>
            <person name="Luecker S."/>
            <person name="Lage O.M."/>
            <person name="Pohl T."/>
            <person name="Merkel B.J."/>
            <person name="Hornburger P."/>
            <person name="Mueller R.-W."/>
            <person name="Bruemmer F."/>
            <person name="Labrenz M."/>
            <person name="Spormann A.M."/>
            <person name="Op den Camp H."/>
            <person name="Overmann J."/>
            <person name="Amann R."/>
            <person name="Jetten M.S.M."/>
            <person name="Mascher T."/>
            <person name="Medema M.H."/>
            <person name="Devos D.P."/>
            <person name="Kaster A.-K."/>
            <person name="Ovreas L."/>
            <person name="Rohde M."/>
            <person name="Galperin M.Y."/>
            <person name="Jogler C."/>
        </authorList>
    </citation>
    <scope>NUCLEOTIDE SEQUENCE [LARGE SCALE GENOMIC DNA]</scope>
    <source>
        <strain evidence="2 3">Pla175</strain>
    </source>
</reference>
<evidence type="ECO:0000313" key="2">
    <source>
        <dbReference type="EMBL" id="QDU87490.1"/>
    </source>
</evidence>
<evidence type="ECO:0000313" key="3">
    <source>
        <dbReference type="Proteomes" id="UP000317429"/>
    </source>
</evidence>
<dbReference type="InterPro" id="IPR007367">
    <property type="entry name" value="DUF433"/>
</dbReference>
<dbReference type="Pfam" id="PF21321">
    <property type="entry name" value="HTH_66"/>
    <property type="match status" value="1"/>
</dbReference>
<gene>
    <name evidence="2" type="ORF">Pla175_08520</name>
</gene>
<keyword evidence="3" id="KW-1185">Reference proteome</keyword>
<organism evidence="2 3">
    <name type="scientific">Pirellulimonas nuda</name>
    <dbReference type="NCBI Taxonomy" id="2528009"/>
    <lineage>
        <taxon>Bacteria</taxon>
        <taxon>Pseudomonadati</taxon>
        <taxon>Planctomycetota</taxon>
        <taxon>Planctomycetia</taxon>
        <taxon>Pirellulales</taxon>
        <taxon>Lacipirellulaceae</taxon>
        <taxon>Pirellulimonas</taxon>
    </lineage>
</organism>
<dbReference type="Pfam" id="PF04255">
    <property type="entry name" value="DUF433"/>
    <property type="match status" value="1"/>
</dbReference>
<dbReference type="RefSeq" id="WP_145281452.1">
    <property type="nucleotide sequence ID" value="NZ_CP036291.1"/>
</dbReference>
<proteinExistence type="predicted"/>
<feature type="domain" description="Putative antitoxin VapB45-like DNA-binding HTH" evidence="1">
    <location>
        <begin position="21"/>
        <end position="95"/>
    </location>
</feature>
<dbReference type="EMBL" id="CP036291">
    <property type="protein sequence ID" value="QDU87490.1"/>
    <property type="molecule type" value="Genomic_DNA"/>
</dbReference>
<protein>
    <recommendedName>
        <fullName evidence="1">Putative antitoxin VapB45-like DNA-binding HTH domain-containing protein</fullName>
    </recommendedName>
</protein>
<dbReference type="Proteomes" id="UP000317429">
    <property type="component" value="Chromosome"/>
</dbReference>
<dbReference type="OrthoDB" id="940717at2"/>
<accession>A0A518D7N3</accession>
<name>A0A518D7N3_9BACT</name>
<evidence type="ECO:0000259" key="1">
    <source>
        <dbReference type="Pfam" id="PF21321"/>
    </source>
</evidence>
<dbReference type="InterPro" id="IPR048708">
    <property type="entry name" value="VapB45-like_HTH"/>
</dbReference>
<sequence length="236" mass="26508">MPKLQYDVEAAMRIEDPRDLPAYTLSELSRHLRVPRSKVRSWLGGEVAGGLHGTPIIHLPAAKGRIFSFFNLVEAFLLAGVSRPDIPLFRVREALQAVGMETGWERPLIQEEFQLRGTPLFIERLAPFVEPAVCESVLKDVFPVRFQRIEWQDSLAACVAPFTRREGRSPADRPIVIDYRRSFGRPILCAIGVPTEIIYGRWIGGDTQEEIADDFGCDRSAIEEALCYEAAAQRAA</sequence>
<dbReference type="AlphaFoldDB" id="A0A518D7N3"/>